<keyword evidence="1" id="KW-1133">Transmembrane helix</keyword>
<evidence type="ECO:0000313" key="2">
    <source>
        <dbReference type="EMBL" id="KAK8893958.1"/>
    </source>
</evidence>
<gene>
    <name evidence="2" type="ORF">M9Y10_022387</name>
</gene>
<dbReference type="PANTHER" id="PTHR47483:SF1">
    <property type="entry name" value="BETA-ARABINOFURANOSYLTRANSFERASE RAY1"/>
    <property type="match status" value="1"/>
</dbReference>
<dbReference type="EMBL" id="JAPFFF010000003">
    <property type="protein sequence ID" value="KAK8893958.1"/>
    <property type="molecule type" value="Genomic_DNA"/>
</dbReference>
<feature type="transmembrane region" description="Helical" evidence="1">
    <location>
        <begin position="12"/>
        <end position="34"/>
    </location>
</feature>
<dbReference type="Proteomes" id="UP001470230">
    <property type="component" value="Unassembled WGS sequence"/>
</dbReference>
<name>A0ABR2KT03_9EUKA</name>
<sequence length="367" mass="43317">MRRSLKQLKRVPFKYWLFYFFSIIVVAILNTLFYSSTEFQKKLDLLKNDQNNQNSATFCNCRKCDPTNHIIYNEVEEITFISVPRPLKKDKAKRSMKLALSSWLAASPKSHVLLFINRTEFDKSGMFTNEIDQLFGKDRVIYAGDIRTDLKNVPYINEWFIQGIMQSPSKYVCFINSDIVLSSNWLKRVKQVFSIPEMQDKPLVLIGQRIDFDLKEESFKTIEFSKFHNNEYELLNEIDSLVNKSQHSDHSPYGVDTFTFRADKPPFDPYLIPPFIMGRYNWDNWIIGWLNHISETITFNLNPPIYHINHIRHGFDVNDSRVAINHHLKKANLDYFGSNYDTKWQIKDGKLKRRGRHKEYTLGSLDD</sequence>
<protein>
    <recommendedName>
        <fullName evidence="4">Glycosyltransferase</fullName>
    </recommendedName>
</protein>
<keyword evidence="3" id="KW-1185">Reference proteome</keyword>
<dbReference type="InterPro" id="IPR029044">
    <property type="entry name" value="Nucleotide-diphossugar_trans"/>
</dbReference>
<evidence type="ECO:0008006" key="4">
    <source>
        <dbReference type="Google" id="ProtNLM"/>
    </source>
</evidence>
<dbReference type="Gene3D" id="3.90.550.10">
    <property type="entry name" value="Spore Coat Polysaccharide Biosynthesis Protein SpsA, Chain A"/>
    <property type="match status" value="1"/>
</dbReference>
<reference evidence="2 3" key="1">
    <citation type="submission" date="2024-04" db="EMBL/GenBank/DDBJ databases">
        <title>Tritrichomonas musculus Genome.</title>
        <authorList>
            <person name="Alves-Ferreira E."/>
            <person name="Grigg M."/>
            <person name="Lorenzi H."/>
            <person name="Galac M."/>
        </authorList>
    </citation>
    <scope>NUCLEOTIDE SEQUENCE [LARGE SCALE GENOMIC DNA]</scope>
    <source>
        <strain evidence="2 3">EAF2021</strain>
    </source>
</reference>
<evidence type="ECO:0000256" key="1">
    <source>
        <dbReference type="SAM" id="Phobius"/>
    </source>
</evidence>
<keyword evidence="1" id="KW-0812">Transmembrane</keyword>
<keyword evidence="1" id="KW-0472">Membrane</keyword>
<dbReference type="InterPro" id="IPR044575">
    <property type="entry name" value="RAY1-like"/>
</dbReference>
<comment type="caution">
    <text evidence="2">The sequence shown here is derived from an EMBL/GenBank/DDBJ whole genome shotgun (WGS) entry which is preliminary data.</text>
</comment>
<proteinExistence type="predicted"/>
<evidence type="ECO:0000313" key="3">
    <source>
        <dbReference type="Proteomes" id="UP001470230"/>
    </source>
</evidence>
<dbReference type="PANTHER" id="PTHR47483">
    <property type="entry name" value="BETA-ARABINOFURANOSYLTRANSFERASE RAY1"/>
    <property type="match status" value="1"/>
</dbReference>
<organism evidence="2 3">
    <name type="scientific">Tritrichomonas musculus</name>
    <dbReference type="NCBI Taxonomy" id="1915356"/>
    <lineage>
        <taxon>Eukaryota</taxon>
        <taxon>Metamonada</taxon>
        <taxon>Parabasalia</taxon>
        <taxon>Tritrichomonadida</taxon>
        <taxon>Tritrichomonadidae</taxon>
        <taxon>Tritrichomonas</taxon>
    </lineage>
</organism>
<accession>A0ABR2KT03</accession>